<accession>A0A9E8CQP4</accession>
<dbReference type="EMBL" id="CP102774">
    <property type="protein sequence ID" value="UZF88439.1"/>
    <property type="molecule type" value="Genomic_DNA"/>
</dbReference>
<dbReference type="PANTHER" id="PTHR42796">
    <property type="entry name" value="FUMARYLACETOACETATE HYDROLASE DOMAIN-CONTAINING PROTEIN 2A-RELATED"/>
    <property type="match status" value="1"/>
</dbReference>
<sequence>MAQPGQIHWALATVEVDGAAVACLEVGEALYRLEPSLARVGWAGQGDVAAQFSDWERARSLLAEAAGKVEPGDRVAPSRRLAPILYPGKILCAGANYFDHLAEMGMPGAKKEEQRLFFFMKPPRNAVVGEGATVRMPIGTEKFDWEIELAAVIGKTARNVSVERALEHVAGYTVAIDFSARDHNRAPETFYKLDWVAGKANDTCCPLGPRFVPASAIANPQDVGLKLSVNGALKQDGRSTDMIFSIAEQIATASRIMTLDPGDVLLTGTPAGVGVPKGTFLAVGDKVDAAIEGIGTLSVVIQEAA</sequence>
<dbReference type="Pfam" id="PF01557">
    <property type="entry name" value="FAA_hydrolase"/>
    <property type="match status" value="1"/>
</dbReference>
<keyword evidence="2" id="KW-0479">Metal-binding</keyword>
<organism evidence="4">
    <name type="scientific">Bosea sp. NBC_00436</name>
    <dbReference type="NCBI Taxonomy" id="2969620"/>
    <lineage>
        <taxon>Bacteria</taxon>
        <taxon>Pseudomonadati</taxon>
        <taxon>Pseudomonadota</taxon>
        <taxon>Alphaproteobacteria</taxon>
        <taxon>Hyphomicrobiales</taxon>
        <taxon>Boseaceae</taxon>
        <taxon>Bosea</taxon>
    </lineage>
</organism>
<dbReference type="PANTHER" id="PTHR42796:SF4">
    <property type="entry name" value="FUMARYLACETOACETATE HYDROLASE DOMAIN-CONTAINING PROTEIN 2A"/>
    <property type="match status" value="1"/>
</dbReference>
<dbReference type="GO" id="GO:0016787">
    <property type="term" value="F:hydrolase activity"/>
    <property type="evidence" value="ECO:0007669"/>
    <property type="project" value="UniProtKB-KW"/>
</dbReference>
<reference evidence="4" key="1">
    <citation type="submission" date="2022-08" db="EMBL/GenBank/DDBJ databases">
        <title>Complete Genome Sequences of 2 Bosea sp. soil isolates.</title>
        <authorList>
            <person name="Alvarez Arevalo M."/>
            <person name="Sterndorff E.B."/>
            <person name="Faurdal D."/>
            <person name="Joergensen T.S."/>
            <person name="Weber T."/>
        </authorList>
    </citation>
    <scope>NUCLEOTIDE SEQUENCE</scope>
    <source>
        <strain evidence="4">NBC_00436</strain>
    </source>
</reference>
<protein>
    <submittedName>
        <fullName evidence="4">Fumarylacetoacetate hydrolase family protein</fullName>
    </submittedName>
</protein>
<keyword evidence="4" id="KW-0378">Hydrolase</keyword>
<dbReference type="GO" id="GO:0046872">
    <property type="term" value="F:metal ion binding"/>
    <property type="evidence" value="ECO:0007669"/>
    <property type="project" value="UniProtKB-KW"/>
</dbReference>
<evidence type="ECO:0000313" key="4">
    <source>
        <dbReference type="EMBL" id="UZF88439.1"/>
    </source>
</evidence>
<dbReference type="InterPro" id="IPR036663">
    <property type="entry name" value="Fumarylacetoacetase_C_sf"/>
</dbReference>
<dbReference type="SUPFAM" id="SSF56529">
    <property type="entry name" value="FAH"/>
    <property type="match status" value="1"/>
</dbReference>
<dbReference type="InterPro" id="IPR011234">
    <property type="entry name" value="Fumarylacetoacetase-like_C"/>
</dbReference>
<evidence type="ECO:0000256" key="1">
    <source>
        <dbReference type="ARBA" id="ARBA00010211"/>
    </source>
</evidence>
<dbReference type="Gene3D" id="3.90.850.10">
    <property type="entry name" value="Fumarylacetoacetase-like, C-terminal domain"/>
    <property type="match status" value="1"/>
</dbReference>
<dbReference type="AlphaFoldDB" id="A0A9E8CQP4"/>
<dbReference type="GO" id="GO:0044281">
    <property type="term" value="P:small molecule metabolic process"/>
    <property type="evidence" value="ECO:0007669"/>
    <property type="project" value="UniProtKB-ARBA"/>
</dbReference>
<comment type="similarity">
    <text evidence="1">Belongs to the FAH family.</text>
</comment>
<name>A0A9E8CQP4_9HYPH</name>
<evidence type="ECO:0000259" key="3">
    <source>
        <dbReference type="Pfam" id="PF01557"/>
    </source>
</evidence>
<feature type="domain" description="Fumarylacetoacetase-like C-terminal" evidence="3">
    <location>
        <begin position="89"/>
        <end position="299"/>
    </location>
</feature>
<dbReference type="InterPro" id="IPR051121">
    <property type="entry name" value="FAH"/>
</dbReference>
<proteinExistence type="inferred from homology"/>
<gene>
    <name evidence="4" type="ORF">NWE54_06540</name>
</gene>
<evidence type="ECO:0000256" key="2">
    <source>
        <dbReference type="ARBA" id="ARBA00022723"/>
    </source>
</evidence>